<name>A0A9D4M8D4_DREPO</name>
<evidence type="ECO:0000259" key="2">
    <source>
        <dbReference type="Pfam" id="PF08205"/>
    </source>
</evidence>
<comment type="caution">
    <text evidence="3">The sequence shown here is derived from an EMBL/GenBank/DDBJ whole genome shotgun (WGS) entry which is preliminary data.</text>
</comment>
<dbReference type="InterPro" id="IPR013162">
    <property type="entry name" value="CD80_C2-set"/>
</dbReference>
<dbReference type="Gene3D" id="2.60.40.10">
    <property type="entry name" value="Immunoglobulins"/>
    <property type="match status" value="1"/>
</dbReference>
<protein>
    <recommendedName>
        <fullName evidence="2">CD80-like immunoglobulin C2-set domain-containing protein</fullName>
    </recommendedName>
</protein>
<reference evidence="3" key="1">
    <citation type="journal article" date="2019" name="bioRxiv">
        <title>The Genome of the Zebra Mussel, Dreissena polymorpha: A Resource for Invasive Species Research.</title>
        <authorList>
            <person name="McCartney M.A."/>
            <person name="Auch B."/>
            <person name="Kono T."/>
            <person name="Mallez S."/>
            <person name="Zhang Y."/>
            <person name="Obille A."/>
            <person name="Becker A."/>
            <person name="Abrahante J.E."/>
            <person name="Garbe J."/>
            <person name="Badalamenti J.P."/>
            <person name="Herman A."/>
            <person name="Mangelson H."/>
            <person name="Liachko I."/>
            <person name="Sullivan S."/>
            <person name="Sone E.D."/>
            <person name="Koren S."/>
            <person name="Silverstein K.A.T."/>
            <person name="Beckman K.B."/>
            <person name="Gohl D.M."/>
        </authorList>
    </citation>
    <scope>NUCLEOTIDE SEQUENCE</scope>
    <source>
        <strain evidence="3">Duluth1</strain>
        <tissue evidence="3">Whole animal</tissue>
    </source>
</reference>
<accession>A0A9D4M8D4</accession>
<keyword evidence="4" id="KW-1185">Reference proteome</keyword>
<dbReference type="InterPro" id="IPR036179">
    <property type="entry name" value="Ig-like_dom_sf"/>
</dbReference>
<dbReference type="EMBL" id="JAIWYP010000002">
    <property type="protein sequence ID" value="KAH3871743.1"/>
    <property type="molecule type" value="Genomic_DNA"/>
</dbReference>
<proteinExistence type="predicted"/>
<dbReference type="SUPFAM" id="SSF48726">
    <property type="entry name" value="Immunoglobulin"/>
    <property type="match status" value="1"/>
</dbReference>
<evidence type="ECO:0000313" key="4">
    <source>
        <dbReference type="Proteomes" id="UP000828390"/>
    </source>
</evidence>
<evidence type="ECO:0000313" key="3">
    <source>
        <dbReference type="EMBL" id="KAH3871743.1"/>
    </source>
</evidence>
<dbReference type="AlphaFoldDB" id="A0A9D4M8D4"/>
<reference evidence="3" key="2">
    <citation type="submission" date="2020-11" db="EMBL/GenBank/DDBJ databases">
        <authorList>
            <person name="McCartney M.A."/>
            <person name="Auch B."/>
            <person name="Kono T."/>
            <person name="Mallez S."/>
            <person name="Becker A."/>
            <person name="Gohl D.M."/>
            <person name="Silverstein K.A.T."/>
            <person name="Koren S."/>
            <person name="Bechman K.B."/>
            <person name="Herman A."/>
            <person name="Abrahante J.E."/>
            <person name="Garbe J."/>
        </authorList>
    </citation>
    <scope>NUCLEOTIDE SEQUENCE</scope>
    <source>
        <strain evidence="3">Duluth1</strain>
        <tissue evidence="3">Whole animal</tissue>
    </source>
</reference>
<gene>
    <name evidence="3" type="ORF">DPMN_034955</name>
</gene>
<organism evidence="3 4">
    <name type="scientific">Dreissena polymorpha</name>
    <name type="common">Zebra mussel</name>
    <name type="synonym">Mytilus polymorpha</name>
    <dbReference type="NCBI Taxonomy" id="45954"/>
    <lineage>
        <taxon>Eukaryota</taxon>
        <taxon>Metazoa</taxon>
        <taxon>Spiralia</taxon>
        <taxon>Lophotrochozoa</taxon>
        <taxon>Mollusca</taxon>
        <taxon>Bivalvia</taxon>
        <taxon>Autobranchia</taxon>
        <taxon>Heteroconchia</taxon>
        <taxon>Euheterodonta</taxon>
        <taxon>Imparidentia</taxon>
        <taxon>Neoheterodontei</taxon>
        <taxon>Myida</taxon>
        <taxon>Dreissenoidea</taxon>
        <taxon>Dreissenidae</taxon>
        <taxon>Dreissena</taxon>
    </lineage>
</organism>
<sequence>MTTEFTCTSDFVKPSPDTHWFIDNGRNETSGNIDITRSTSVATTTKNLYLDELNITNSSSAKAQNIIISTLTFTPSNSDQNMRLLCMGNNGGHKVTSNATPMLNILCENSILLFKIILCAISFNL</sequence>
<keyword evidence="1" id="KW-1015">Disulfide bond</keyword>
<evidence type="ECO:0000256" key="1">
    <source>
        <dbReference type="ARBA" id="ARBA00023157"/>
    </source>
</evidence>
<dbReference type="Proteomes" id="UP000828390">
    <property type="component" value="Unassembled WGS sequence"/>
</dbReference>
<dbReference type="InterPro" id="IPR013783">
    <property type="entry name" value="Ig-like_fold"/>
</dbReference>
<dbReference type="Pfam" id="PF08205">
    <property type="entry name" value="C2-set_2"/>
    <property type="match status" value="1"/>
</dbReference>
<feature type="domain" description="CD80-like immunoglobulin C2-set" evidence="2">
    <location>
        <begin position="4"/>
        <end position="95"/>
    </location>
</feature>